<gene>
    <name evidence="1" type="ORF">SPAR_29316</name>
</gene>
<comment type="caution">
    <text evidence="1">The sequence shown here is derived from an EMBL/GenBank/DDBJ whole genome shotgun (WGS) entry which is preliminary data.</text>
</comment>
<sequence>MTGLLDTDVPAAHAGHLLAVLREALSNTARHAQDTAHRR</sequence>
<organism evidence="1 2">
    <name type="scientific">Streptomyces sparsogenes DSM 40356</name>
    <dbReference type="NCBI Taxonomy" id="1331668"/>
    <lineage>
        <taxon>Bacteria</taxon>
        <taxon>Bacillati</taxon>
        <taxon>Actinomycetota</taxon>
        <taxon>Actinomycetes</taxon>
        <taxon>Kitasatosporales</taxon>
        <taxon>Streptomycetaceae</taxon>
        <taxon>Streptomyces</taxon>
    </lineage>
</organism>
<keyword evidence="1" id="KW-0808">Transferase</keyword>
<protein>
    <submittedName>
        <fullName evidence="1">Putative two-component system sensor kinase</fullName>
    </submittedName>
</protein>
<reference evidence="1 2" key="1">
    <citation type="submission" date="2013-05" db="EMBL/GenBank/DDBJ databases">
        <title>Genome sequence of Streptomyces sparsogenes DSM 40356.</title>
        <authorList>
            <person name="Coyne S."/>
            <person name="Seebeck F.P."/>
        </authorList>
    </citation>
    <scope>NUCLEOTIDE SEQUENCE [LARGE SCALE GENOMIC DNA]</scope>
    <source>
        <strain evidence="1 2">DSM 40356</strain>
    </source>
</reference>
<dbReference type="Proteomes" id="UP000186168">
    <property type="component" value="Unassembled WGS sequence"/>
</dbReference>
<proteinExistence type="predicted"/>
<name>A0A1R1SBN2_9ACTN</name>
<keyword evidence="2" id="KW-1185">Reference proteome</keyword>
<accession>A0A1R1SBN2</accession>
<evidence type="ECO:0000313" key="2">
    <source>
        <dbReference type="Proteomes" id="UP000186168"/>
    </source>
</evidence>
<dbReference type="EMBL" id="ASQP01000387">
    <property type="protein sequence ID" value="OMI35744.1"/>
    <property type="molecule type" value="Genomic_DNA"/>
</dbReference>
<evidence type="ECO:0000313" key="1">
    <source>
        <dbReference type="EMBL" id="OMI35744.1"/>
    </source>
</evidence>
<dbReference type="GO" id="GO:0016301">
    <property type="term" value="F:kinase activity"/>
    <property type="evidence" value="ECO:0007669"/>
    <property type="project" value="UniProtKB-KW"/>
</dbReference>
<keyword evidence="1" id="KW-0418">Kinase</keyword>
<dbReference type="AlphaFoldDB" id="A0A1R1SBN2"/>